<organism evidence="3 4">
    <name type="scientific">Protopolystoma xenopodis</name>
    <dbReference type="NCBI Taxonomy" id="117903"/>
    <lineage>
        <taxon>Eukaryota</taxon>
        <taxon>Metazoa</taxon>
        <taxon>Spiralia</taxon>
        <taxon>Lophotrochozoa</taxon>
        <taxon>Platyhelminthes</taxon>
        <taxon>Monogenea</taxon>
        <taxon>Polyopisthocotylea</taxon>
        <taxon>Polystomatidea</taxon>
        <taxon>Polystomatidae</taxon>
        <taxon>Protopolystoma</taxon>
    </lineage>
</organism>
<dbReference type="InterPro" id="IPR036612">
    <property type="entry name" value="KH_dom_type_1_sf"/>
</dbReference>
<dbReference type="SUPFAM" id="SSF54791">
    <property type="entry name" value="Eukaryotic type KH-domain (KH-domain type I)"/>
    <property type="match status" value="1"/>
</dbReference>
<feature type="domain" description="K Homology" evidence="2">
    <location>
        <begin position="2"/>
        <end position="68"/>
    </location>
</feature>
<dbReference type="InterPro" id="IPR004087">
    <property type="entry name" value="KH_dom"/>
</dbReference>
<dbReference type="Proteomes" id="UP000784294">
    <property type="component" value="Unassembled WGS sequence"/>
</dbReference>
<dbReference type="EMBL" id="CAAALY010099804">
    <property type="protein sequence ID" value="VEL29038.1"/>
    <property type="molecule type" value="Genomic_DNA"/>
</dbReference>
<keyword evidence="1" id="KW-0694">RNA-binding</keyword>
<accession>A0A448X619</accession>
<dbReference type="Pfam" id="PF00013">
    <property type="entry name" value="KH_1"/>
    <property type="match status" value="1"/>
</dbReference>
<dbReference type="CDD" id="cd22407">
    <property type="entry name" value="KH-I_Vigilin_rpt3"/>
    <property type="match status" value="1"/>
</dbReference>
<dbReference type="Gene3D" id="3.30.1370.10">
    <property type="entry name" value="K Homology domain, type 1"/>
    <property type="match status" value="1"/>
</dbReference>
<keyword evidence="4" id="KW-1185">Reference proteome</keyword>
<dbReference type="GO" id="GO:0003723">
    <property type="term" value="F:RNA binding"/>
    <property type="evidence" value="ECO:0007669"/>
    <property type="project" value="UniProtKB-UniRule"/>
</dbReference>
<dbReference type="InterPro" id="IPR004088">
    <property type="entry name" value="KH_dom_type_1"/>
</dbReference>
<name>A0A448X619_9PLAT</name>
<comment type="caution">
    <text evidence="3">The sequence shown here is derived from an EMBL/GenBank/DDBJ whole genome shotgun (WGS) entry which is preliminary data.</text>
</comment>
<dbReference type="AlphaFoldDB" id="A0A448X619"/>
<evidence type="ECO:0000313" key="4">
    <source>
        <dbReference type="Proteomes" id="UP000784294"/>
    </source>
</evidence>
<dbReference type="SMART" id="SM00322">
    <property type="entry name" value="KH"/>
    <property type="match status" value="1"/>
</dbReference>
<evidence type="ECO:0000313" key="3">
    <source>
        <dbReference type="EMBL" id="VEL29038.1"/>
    </source>
</evidence>
<proteinExistence type="predicted"/>
<evidence type="ECO:0000259" key="2">
    <source>
        <dbReference type="SMART" id="SM00322"/>
    </source>
</evidence>
<sequence>MDTQRLIVPKVFHPFISGPNGDNIRELASRLNVKIFMPPHIIPAEDIVISGDRDCVSQAAKEIMDIYTDRVRLVSFLVCVDFVCIV</sequence>
<reference evidence="3" key="1">
    <citation type="submission" date="2018-11" db="EMBL/GenBank/DDBJ databases">
        <authorList>
            <consortium name="Pathogen Informatics"/>
        </authorList>
    </citation>
    <scope>NUCLEOTIDE SEQUENCE</scope>
</reference>
<gene>
    <name evidence="3" type="ORF">PXEA_LOCUS22478</name>
</gene>
<protein>
    <recommendedName>
        <fullName evidence="2">K Homology domain-containing protein</fullName>
    </recommendedName>
</protein>
<dbReference type="PROSITE" id="PS50084">
    <property type="entry name" value="KH_TYPE_1"/>
    <property type="match status" value="1"/>
</dbReference>
<evidence type="ECO:0000256" key="1">
    <source>
        <dbReference type="PROSITE-ProRule" id="PRU00117"/>
    </source>
</evidence>
<dbReference type="OrthoDB" id="10027144at2759"/>